<dbReference type="AlphaFoldDB" id="A0AAE1F3N6"/>
<reference evidence="1" key="1">
    <citation type="submission" date="2023-10" db="EMBL/GenBank/DDBJ databases">
        <title>Genome assemblies of two species of porcelain crab, Petrolisthes cinctipes and Petrolisthes manimaculis (Anomura: Porcellanidae).</title>
        <authorList>
            <person name="Angst P."/>
        </authorList>
    </citation>
    <scope>NUCLEOTIDE SEQUENCE</scope>
    <source>
        <strain evidence="1">PB745_01</strain>
        <tissue evidence="1">Gill</tissue>
    </source>
</reference>
<name>A0AAE1F3N6_PETCI</name>
<dbReference type="PANTHER" id="PTHR33332">
    <property type="entry name" value="REVERSE TRANSCRIPTASE DOMAIN-CONTAINING PROTEIN"/>
    <property type="match status" value="1"/>
</dbReference>
<evidence type="ECO:0000313" key="1">
    <source>
        <dbReference type="EMBL" id="KAK3866276.1"/>
    </source>
</evidence>
<gene>
    <name evidence="1" type="ORF">Pcinc_028182</name>
</gene>
<dbReference type="Proteomes" id="UP001286313">
    <property type="component" value="Unassembled WGS sequence"/>
</dbReference>
<dbReference type="EMBL" id="JAWQEG010003426">
    <property type="protein sequence ID" value="KAK3866276.1"/>
    <property type="molecule type" value="Genomic_DNA"/>
</dbReference>
<proteinExistence type="predicted"/>
<keyword evidence="2" id="KW-1185">Reference proteome</keyword>
<protein>
    <submittedName>
        <fullName evidence="1">Uncharacterized protein</fullName>
    </submittedName>
</protein>
<evidence type="ECO:0000313" key="2">
    <source>
        <dbReference type="Proteomes" id="UP001286313"/>
    </source>
</evidence>
<accession>A0AAE1F3N6</accession>
<sequence>MEFPRTNLNVPTDSHKILTGSHKFPPQDVLINRYVFLPTYRALKETVEEKDLGVIITNDLKPSKAAASANSLLGLLSKTMTCLDSEMLLTLYKSLVRPRLEYCIQAWSPYTRGDIKKLEQVQRRATKLVPELAGYPDEERLTRVGLTTLEERRIRGDMIETFKILKGFAKVGNDDEDYLKLAPRHSLKLAKPCHRTIKRNKFFSSRIISKWNSH</sequence>
<comment type="caution">
    <text evidence="1">The sequence shown here is derived from an EMBL/GenBank/DDBJ whole genome shotgun (WGS) entry which is preliminary data.</text>
</comment>
<organism evidence="1 2">
    <name type="scientific">Petrolisthes cinctipes</name>
    <name type="common">Flat porcelain crab</name>
    <dbReference type="NCBI Taxonomy" id="88211"/>
    <lineage>
        <taxon>Eukaryota</taxon>
        <taxon>Metazoa</taxon>
        <taxon>Ecdysozoa</taxon>
        <taxon>Arthropoda</taxon>
        <taxon>Crustacea</taxon>
        <taxon>Multicrustacea</taxon>
        <taxon>Malacostraca</taxon>
        <taxon>Eumalacostraca</taxon>
        <taxon>Eucarida</taxon>
        <taxon>Decapoda</taxon>
        <taxon>Pleocyemata</taxon>
        <taxon>Anomura</taxon>
        <taxon>Galatheoidea</taxon>
        <taxon>Porcellanidae</taxon>
        <taxon>Petrolisthes</taxon>
    </lineage>
</organism>